<proteinExistence type="predicted"/>
<dbReference type="InterPro" id="IPR035959">
    <property type="entry name" value="RutC-like_sf"/>
</dbReference>
<organism evidence="1 2">
    <name type="scientific">Paraburkholderia hospita</name>
    <dbReference type="NCBI Taxonomy" id="169430"/>
    <lineage>
        <taxon>Bacteria</taxon>
        <taxon>Pseudomonadati</taxon>
        <taxon>Pseudomonadota</taxon>
        <taxon>Betaproteobacteria</taxon>
        <taxon>Burkholderiales</taxon>
        <taxon>Burkholderiaceae</taxon>
        <taxon>Paraburkholderia</taxon>
    </lineage>
</organism>
<accession>A0AAN1JND7</accession>
<dbReference type="KEGG" id="phs:C2L64_49495"/>
<gene>
    <name evidence="1" type="ORF">C2L64_49495</name>
</gene>
<dbReference type="Pfam" id="PF01042">
    <property type="entry name" value="Ribonuc_L-PSP"/>
    <property type="match status" value="1"/>
</dbReference>
<name>A0AAN1JND7_9BURK</name>
<sequence length="149" mass="16298">MTQSNTADTREVAAQEAIATGRRRSVTVEGLAHTFPVPNACRIGNLIVSSAIHPTDRVTRVIPEDLLSQCALLFANVKTIVEAAGGSTRDIIKMTFFVRDRNNRGPLNDEWVQMFPDSDSRPARHSQLLHAEGPSLIQCDFIALIDSAS</sequence>
<dbReference type="SUPFAM" id="SSF55298">
    <property type="entry name" value="YjgF-like"/>
    <property type="match status" value="1"/>
</dbReference>
<dbReference type="GeneID" id="55536281"/>
<dbReference type="AlphaFoldDB" id="A0AAN1JND7"/>
<evidence type="ECO:0000313" key="2">
    <source>
        <dbReference type="Proteomes" id="UP000236649"/>
    </source>
</evidence>
<dbReference type="Gene3D" id="3.30.1330.40">
    <property type="entry name" value="RutC-like"/>
    <property type="match status" value="1"/>
</dbReference>
<dbReference type="CDD" id="cd00448">
    <property type="entry name" value="YjgF_YER057c_UK114_family"/>
    <property type="match status" value="1"/>
</dbReference>
<dbReference type="Proteomes" id="UP000236649">
    <property type="component" value="Chromosome 5"/>
</dbReference>
<dbReference type="RefSeq" id="WP_090836604.1">
    <property type="nucleotide sequence ID" value="NZ_CADFGJ010000029.1"/>
</dbReference>
<dbReference type="InterPro" id="IPR006175">
    <property type="entry name" value="YjgF/YER057c/UK114"/>
</dbReference>
<reference evidence="1 2" key="1">
    <citation type="submission" date="2018-01" db="EMBL/GenBank/DDBJ databases">
        <title>Species boundaries and ecological features among Paraburkholderia terrae DSMZ17804T, P. hospita DSMZ17164T and P. caribensis DSMZ13236T.</title>
        <authorList>
            <person name="Pratama A.A."/>
        </authorList>
    </citation>
    <scope>NUCLEOTIDE SEQUENCE [LARGE SCALE GENOMIC DNA]</scope>
    <source>
        <strain evidence="1 2">DSM 17164</strain>
    </source>
</reference>
<evidence type="ECO:0000313" key="1">
    <source>
        <dbReference type="EMBL" id="AUT76307.1"/>
    </source>
</evidence>
<protein>
    <submittedName>
        <fullName evidence="1">RidA family protein</fullName>
    </submittedName>
</protein>
<dbReference type="EMBL" id="CP026109">
    <property type="protein sequence ID" value="AUT76307.1"/>
    <property type="molecule type" value="Genomic_DNA"/>
</dbReference>